<protein>
    <submittedName>
        <fullName evidence="3">Endosialidase-like protein</fullName>
    </submittedName>
</protein>
<feature type="region of interest" description="Disordered" evidence="1">
    <location>
        <begin position="399"/>
        <end position="426"/>
    </location>
</feature>
<dbReference type="EMBL" id="PZZL01000001">
    <property type="protein sequence ID" value="PTM61912.1"/>
    <property type="molecule type" value="Genomic_DNA"/>
</dbReference>
<sequence length="442" mass="46580">MGKSAPSAPAPDPNIGRAAVMQAETGEKWLDFSKEAFATSTQRQGELDALTKDISNRQMVLAEDNQNLARQVTEQQLALGEEQAGYARDDRRRYEQVFRPVEDKFIKQATEYDSPERQAAMAAEARADVVSSTAQQREAAQREAASMGVNPNSGRFGGLNRAADMGTALAAAGAQNTARERVRATGLALTADVANLGRGLPAQSSAAAALGLQGITAGAGTAGAAAQTSINTMGMGVGNAQQNQSLFNSSTGIMSSGFQGAMRGYAGMGDTLNRQYATQVDAWKASQMMAAQSASGFGAAIGGLAGLFMSDEEVKTDKRPLPPGMALEAVREAPSESWRYKPGVADEGEHIGPYAQDMQRATGKGDGKTIKVQDMLGLHHAAIADLDRKIDAIADAVGAEPTPDNVESMRGRDMPPERRRREPAVGIIIAAPRRGAEQREAA</sequence>
<evidence type="ECO:0000313" key="4">
    <source>
        <dbReference type="Proteomes" id="UP000241808"/>
    </source>
</evidence>
<feature type="compositionally biased region" description="Basic and acidic residues" evidence="1">
    <location>
        <begin position="407"/>
        <end position="423"/>
    </location>
</feature>
<feature type="region of interest" description="Disordered" evidence="1">
    <location>
        <begin position="130"/>
        <end position="159"/>
    </location>
</feature>
<keyword evidence="4" id="KW-1185">Reference proteome</keyword>
<dbReference type="AlphaFoldDB" id="A0A2T4ZIU7"/>
<accession>A0A2T4ZIU7</accession>
<proteinExistence type="predicted"/>
<feature type="compositionally biased region" description="Low complexity" evidence="1">
    <location>
        <begin position="134"/>
        <end position="145"/>
    </location>
</feature>
<reference evidence="3 4" key="1">
    <citation type="submission" date="2018-04" db="EMBL/GenBank/DDBJ databases">
        <title>Genomic Encyclopedia of Archaeal and Bacterial Type Strains, Phase II (KMG-II): from individual species to whole genera.</title>
        <authorList>
            <person name="Goeker M."/>
        </authorList>
    </citation>
    <scope>NUCLEOTIDE SEQUENCE [LARGE SCALE GENOMIC DNA]</scope>
    <source>
        <strain evidence="3 4">DSM 25521</strain>
    </source>
</reference>
<evidence type="ECO:0000313" key="3">
    <source>
        <dbReference type="EMBL" id="PTM61912.1"/>
    </source>
</evidence>
<dbReference type="Proteomes" id="UP000241808">
    <property type="component" value="Unassembled WGS sequence"/>
</dbReference>
<dbReference type="PROSITE" id="PS51688">
    <property type="entry name" value="ICA"/>
    <property type="match status" value="1"/>
</dbReference>
<dbReference type="InterPro" id="IPR030392">
    <property type="entry name" value="S74_ICA"/>
</dbReference>
<evidence type="ECO:0000256" key="1">
    <source>
        <dbReference type="SAM" id="MobiDB-lite"/>
    </source>
</evidence>
<organism evidence="3 4">
    <name type="scientific">Phreatobacter oligotrophus</name>
    <dbReference type="NCBI Taxonomy" id="1122261"/>
    <lineage>
        <taxon>Bacteria</taxon>
        <taxon>Pseudomonadati</taxon>
        <taxon>Pseudomonadota</taxon>
        <taxon>Alphaproteobacteria</taxon>
        <taxon>Hyphomicrobiales</taxon>
        <taxon>Phreatobacteraceae</taxon>
        <taxon>Phreatobacter</taxon>
    </lineage>
</organism>
<dbReference type="Pfam" id="PF13884">
    <property type="entry name" value="Peptidase_S74"/>
    <property type="match status" value="1"/>
</dbReference>
<dbReference type="RefSeq" id="WP_108174347.1">
    <property type="nucleotide sequence ID" value="NZ_PZZL01000001.1"/>
</dbReference>
<dbReference type="OrthoDB" id="4463518at2"/>
<gene>
    <name evidence="3" type="ORF">C8P69_101585</name>
</gene>
<comment type="caution">
    <text evidence="3">The sequence shown here is derived from an EMBL/GenBank/DDBJ whole genome shotgun (WGS) entry which is preliminary data.</text>
</comment>
<name>A0A2T4ZIU7_9HYPH</name>
<feature type="domain" description="Peptidase S74" evidence="2">
    <location>
        <begin position="310"/>
        <end position="442"/>
    </location>
</feature>
<evidence type="ECO:0000259" key="2">
    <source>
        <dbReference type="PROSITE" id="PS51688"/>
    </source>
</evidence>